<comment type="subcellular location">
    <subcellularLocation>
        <location evidence="1">Secreted</location>
    </subcellularLocation>
</comment>
<sequence>MRHLFVVITLATVVVAELAVAVTDLCEQFPEMAGCIKAEQVQKRKSAYMRFGKRSVTLGELADSEDVEPFAAYEKRKSAYMRFGKRSAGMLEMPDEDGMEMEKRKSAYMRFGKRKSAYMRFGKRSGQGMDDEFVMNKRKVAALRFG</sequence>
<keyword evidence="3" id="KW-0964">Secreted</keyword>
<dbReference type="Proteomes" id="UP000614601">
    <property type="component" value="Unassembled WGS sequence"/>
</dbReference>
<evidence type="ECO:0000256" key="6">
    <source>
        <dbReference type="ARBA" id="ARBA00023320"/>
    </source>
</evidence>
<comment type="similarity">
    <text evidence="2">Belongs to the FARP (FMRFamide related peptide) family.</text>
</comment>
<evidence type="ECO:0000256" key="7">
    <source>
        <dbReference type="SAM" id="SignalP"/>
    </source>
</evidence>
<dbReference type="Proteomes" id="UP000783686">
    <property type="component" value="Unassembled WGS sequence"/>
</dbReference>
<evidence type="ECO:0000256" key="1">
    <source>
        <dbReference type="ARBA" id="ARBA00004613"/>
    </source>
</evidence>
<evidence type="ECO:0000256" key="4">
    <source>
        <dbReference type="ARBA" id="ARBA00022685"/>
    </source>
</evidence>
<organism evidence="8 9">
    <name type="scientific">Bursaphelenchus okinawaensis</name>
    <dbReference type="NCBI Taxonomy" id="465554"/>
    <lineage>
        <taxon>Eukaryota</taxon>
        <taxon>Metazoa</taxon>
        <taxon>Ecdysozoa</taxon>
        <taxon>Nematoda</taxon>
        <taxon>Chromadorea</taxon>
        <taxon>Rhabditida</taxon>
        <taxon>Tylenchina</taxon>
        <taxon>Tylenchomorpha</taxon>
        <taxon>Aphelenchoidea</taxon>
        <taxon>Aphelenchoididae</taxon>
        <taxon>Bursaphelenchus</taxon>
    </lineage>
</organism>
<name>A0A811L8D0_9BILA</name>
<protein>
    <submittedName>
        <fullName evidence="8">Uncharacterized protein</fullName>
    </submittedName>
</protein>
<reference evidence="8" key="1">
    <citation type="submission" date="2020-09" db="EMBL/GenBank/DDBJ databases">
        <authorList>
            <person name="Kikuchi T."/>
        </authorList>
    </citation>
    <scope>NUCLEOTIDE SEQUENCE</scope>
    <source>
        <strain evidence="8">SH1</strain>
    </source>
</reference>
<evidence type="ECO:0000313" key="9">
    <source>
        <dbReference type="Proteomes" id="UP000614601"/>
    </source>
</evidence>
<dbReference type="Pfam" id="PF01581">
    <property type="entry name" value="FARP"/>
    <property type="match status" value="3"/>
</dbReference>
<keyword evidence="9" id="KW-1185">Reference proteome</keyword>
<evidence type="ECO:0000256" key="2">
    <source>
        <dbReference type="ARBA" id="ARBA00006356"/>
    </source>
</evidence>
<dbReference type="OrthoDB" id="5813613at2759"/>
<dbReference type="EMBL" id="CAJFCW020000005">
    <property type="protein sequence ID" value="CAG9119258.1"/>
    <property type="molecule type" value="Genomic_DNA"/>
</dbReference>
<comment type="caution">
    <text evidence="8">The sequence shown here is derived from an EMBL/GenBank/DDBJ whole genome shotgun (WGS) entry which is preliminary data.</text>
</comment>
<keyword evidence="4" id="KW-0165">Cleavage on pair of basic residues</keyword>
<dbReference type="GO" id="GO:0005576">
    <property type="term" value="C:extracellular region"/>
    <property type="evidence" value="ECO:0007669"/>
    <property type="project" value="UniProtKB-SubCell"/>
</dbReference>
<dbReference type="AlphaFoldDB" id="A0A811L8D0"/>
<keyword evidence="6" id="KW-0527">Neuropeptide</keyword>
<accession>A0A811L8D0</accession>
<feature type="signal peptide" evidence="7">
    <location>
        <begin position="1"/>
        <end position="16"/>
    </location>
</feature>
<dbReference type="InterPro" id="IPR051041">
    <property type="entry name" value="FMRFamide-related_np"/>
</dbReference>
<evidence type="ECO:0000256" key="5">
    <source>
        <dbReference type="ARBA" id="ARBA00022815"/>
    </source>
</evidence>
<keyword evidence="7" id="KW-0732">Signal</keyword>
<dbReference type="GO" id="GO:0007218">
    <property type="term" value="P:neuropeptide signaling pathway"/>
    <property type="evidence" value="ECO:0007669"/>
    <property type="project" value="UniProtKB-KW"/>
</dbReference>
<dbReference type="PANTHER" id="PTHR20986">
    <property type="entry name" value="FMRFAMIDE-RELATED PEPTIDES"/>
    <property type="match status" value="1"/>
</dbReference>
<gene>
    <name evidence="8" type="ORF">BOKJ2_LOCUS10741</name>
</gene>
<keyword evidence="5" id="KW-0027">Amidation</keyword>
<proteinExistence type="inferred from homology"/>
<evidence type="ECO:0000313" key="8">
    <source>
        <dbReference type="EMBL" id="CAD5223971.1"/>
    </source>
</evidence>
<dbReference type="InterPro" id="IPR002544">
    <property type="entry name" value="FMRFamid-related_peptide-like"/>
</dbReference>
<evidence type="ECO:0000256" key="3">
    <source>
        <dbReference type="ARBA" id="ARBA00022525"/>
    </source>
</evidence>
<dbReference type="PANTHER" id="PTHR20986:SF14">
    <property type="entry name" value="FMRFAMIDE-LIKE NEUROPEPTIDES 6"/>
    <property type="match status" value="1"/>
</dbReference>
<feature type="chain" id="PRO_5036408486" evidence="7">
    <location>
        <begin position="17"/>
        <end position="146"/>
    </location>
</feature>
<dbReference type="EMBL" id="CAJFDH010000005">
    <property type="protein sequence ID" value="CAD5223971.1"/>
    <property type="molecule type" value="Genomic_DNA"/>
</dbReference>